<dbReference type="PANTHER" id="PTHR23028">
    <property type="entry name" value="ACETYLTRANSFERASE"/>
    <property type="match status" value="1"/>
</dbReference>
<feature type="transmembrane region" description="Helical" evidence="8">
    <location>
        <begin position="303"/>
        <end position="321"/>
    </location>
</feature>
<evidence type="ECO:0000313" key="11">
    <source>
        <dbReference type="EMBL" id="BAK36184.1"/>
    </source>
</evidence>
<evidence type="ECO:0000256" key="8">
    <source>
        <dbReference type="SAM" id="Phobius"/>
    </source>
</evidence>
<dbReference type="EMBL" id="AP012204">
    <property type="protein sequence ID" value="BAK36184.1"/>
    <property type="molecule type" value="Genomic_DNA"/>
</dbReference>
<keyword evidence="4 8" id="KW-0812">Transmembrane</keyword>
<feature type="domain" description="SGNH" evidence="10">
    <location>
        <begin position="490"/>
        <end position="714"/>
    </location>
</feature>
<feature type="transmembrane region" description="Helical" evidence="8">
    <location>
        <begin position="264"/>
        <end position="282"/>
    </location>
</feature>
<dbReference type="GO" id="GO:0009103">
    <property type="term" value="P:lipopolysaccharide biosynthetic process"/>
    <property type="evidence" value="ECO:0007669"/>
    <property type="project" value="TreeGrafter"/>
</dbReference>
<evidence type="ECO:0000256" key="5">
    <source>
        <dbReference type="ARBA" id="ARBA00022989"/>
    </source>
</evidence>
<evidence type="ECO:0000256" key="4">
    <source>
        <dbReference type="ARBA" id="ARBA00022692"/>
    </source>
</evidence>
<feature type="transmembrane region" description="Helical" evidence="8">
    <location>
        <begin position="151"/>
        <end position="171"/>
    </location>
</feature>
<evidence type="ECO:0000256" key="2">
    <source>
        <dbReference type="ARBA" id="ARBA00022475"/>
    </source>
</evidence>
<dbReference type="eggNOG" id="COG1835">
    <property type="taxonomic scope" value="Bacteria"/>
</dbReference>
<organism evidence="11 12">
    <name type="scientific">Microlunatus phosphovorus (strain ATCC 700054 / DSM 10555 / JCM 9379 / NBRC 101784 / NCIMB 13414 / VKM Ac-1990 / NM-1)</name>
    <dbReference type="NCBI Taxonomy" id="1032480"/>
    <lineage>
        <taxon>Bacteria</taxon>
        <taxon>Bacillati</taxon>
        <taxon>Actinomycetota</taxon>
        <taxon>Actinomycetes</taxon>
        <taxon>Propionibacteriales</taxon>
        <taxon>Propionibacteriaceae</taxon>
        <taxon>Microlunatus</taxon>
    </lineage>
</organism>
<dbReference type="Gene3D" id="3.40.50.1110">
    <property type="entry name" value="SGNH hydrolase"/>
    <property type="match status" value="1"/>
</dbReference>
<dbReference type="InterPro" id="IPR050879">
    <property type="entry name" value="Acyltransferase_3"/>
</dbReference>
<feature type="transmembrane region" description="Helical" evidence="8">
    <location>
        <begin position="327"/>
        <end position="347"/>
    </location>
</feature>
<dbReference type="InterPro" id="IPR002656">
    <property type="entry name" value="Acyl_transf_3_dom"/>
</dbReference>
<feature type="transmembrane region" description="Helical" evidence="8">
    <location>
        <begin position="88"/>
        <end position="107"/>
    </location>
</feature>
<dbReference type="Pfam" id="PF19040">
    <property type="entry name" value="SGNH"/>
    <property type="match status" value="1"/>
</dbReference>
<evidence type="ECO:0000313" key="12">
    <source>
        <dbReference type="Proteomes" id="UP000007947"/>
    </source>
</evidence>
<keyword evidence="5 8" id="KW-1133">Transmembrane helix</keyword>
<keyword evidence="6 8" id="KW-0472">Membrane</keyword>
<dbReference type="EC" id="2.3.1.-" evidence="11"/>
<dbReference type="STRING" id="1032480.MLP_31700"/>
<feature type="domain" description="Acyltransferase 3" evidence="9">
    <location>
        <begin position="22"/>
        <end position="343"/>
    </location>
</feature>
<dbReference type="AlphaFoldDB" id="F5XLB8"/>
<dbReference type="PANTHER" id="PTHR23028:SF53">
    <property type="entry name" value="ACYL_TRANSF_3 DOMAIN-CONTAINING PROTEIN"/>
    <property type="match status" value="1"/>
</dbReference>
<feature type="transmembrane region" description="Helical" evidence="8">
    <location>
        <begin position="400"/>
        <end position="420"/>
    </location>
</feature>
<dbReference type="GO" id="GO:0016747">
    <property type="term" value="F:acyltransferase activity, transferring groups other than amino-acyl groups"/>
    <property type="evidence" value="ECO:0007669"/>
    <property type="project" value="InterPro"/>
</dbReference>
<keyword evidence="3 11" id="KW-0808">Transferase</keyword>
<reference evidence="11 12" key="1">
    <citation type="submission" date="2011-05" db="EMBL/GenBank/DDBJ databases">
        <title>Whole genome sequence of Microlunatus phosphovorus NM-1.</title>
        <authorList>
            <person name="Hosoyama A."/>
            <person name="Sasaki K."/>
            <person name="Harada T."/>
            <person name="Igarashi R."/>
            <person name="Kawakoshi A."/>
            <person name="Sasagawa M."/>
            <person name="Fukada J."/>
            <person name="Nakamura S."/>
            <person name="Katano Y."/>
            <person name="Hanada S."/>
            <person name="Kamagata Y."/>
            <person name="Nakamura N."/>
            <person name="Yamazaki S."/>
            <person name="Fujita N."/>
        </authorList>
    </citation>
    <scope>NUCLEOTIDE SEQUENCE [LARGE SCALE GENOMIC DNA]</scope>
    <source>
        <strain evidence="12">ATCC 700054 / DSM 10555 / JCM 9379 / NBRC 101784 / NCIMB 13414 / VKM Ac-1990 / NM-1</strain>
    </source>
</reference>
<sequence length="718" mass="77414">MTGSHIESHIDQPKTGHIPRRDIQGLRAIAVAAVIANHLLGFPQGGFIGVDVFFVVSGFLITGMLHREHLRNGRISFASFYRRRIRRIVPMSTLVLIVTVAAGYLLYLSAQARSVLVDAGWALAFAANWHLALEGTDYWNMGSVVSPLQHYWSLAVEEQFYLVWPWLLVIVPGLRLRSRALFITMAVVTGGSLLWSLWETAQHPTWAYFDTFSRAWELGIGALLAIAARRLASLPDRLRPWLAWTGLAMIIVSLVVVTENHFPAPWGLLPVAGTALVIIAGTGSDQRLLAPLTNRVSGYVGDISYSLYLWHFPVIILLALVMPSGLLYQLTALTLIVGLSIASYHLVENPIRQSSWLEPKTATPWEKHGPRFVRSNSGEWVPAHLLEVTSRQNRGLKAGVAALALSLGLTATAVLLPLGAGAEVTQPTASVGGQQAAAATGQAVSAAVTAKQFPQLNPSVDSLDTQAWLNSVADQGCLSWDTEPSETGPDTLKSCDAGNPAAEKRVVLLGDSYAAAWMPAVKKAYIAQNWYVQVVTKQQCPTASVSVTLVGGDAYPECDRHREWTLEMIRQTKPDLVILADAEDTPERLADHATGAAADAEITRGLTDTLAAITPNVGKTVVLAPPPAGKTLQGCVTRISHPADCTSTISAGWTHFSEALHSAAAQGNAQYVDTHLWFCTEDGRCPGFIGTTPVRVDDVHLTTTEAAALAPLLAEAIH</sequence>
<accession>F5XLB8</accession>
<dbReference type="RefSeq" id="WP_013864048.1">
    <property type="nucleotide sequence ID" value="NC_015635.1"/>
</dbReference>
<dbReference type="SUPFAM" id="SSF52266">
    <property type="entry name" value="SGNH hydrolase"/>
    <property type="match status" value="1"/>
</dbReference>
<feature type="transmembrane region" description="Helical" evidence="8">
    <location>
        <begin position="218"/>
        <end position="234"/>
    </location>
</feature>
<dbReference type="HOGENOM" id="CLU_005679_10_1_11"/>
<evidence type="ECO:0000256" key="7">
    <source>
        <dbReference type="ARBA" id="ARBA00023315"/>
    </source>
</evidence>
<name>F5XLB8_MICPN</name>
<dbReference type="KEGG" id="mph:MLP_31700"/>
<dbReference type="Proteomes" id="UP000007947">
    <property type="component" value="Chromosome"/>
</dbReference>
<dbReference type="GO" id="GO:0005886">
    <property type="term" value="C:plasma membrane"/>
    <property type="evidence" value="ECO:0007669"/>
    <property type="project" value="UniProtKB-SubCell"/>
</dbReference>
<evidence type="ECO:0000259" key="9">
    <source>
        <dbReference type="Pfam" id="PF01757"/>
    </source>
</evidence>
<dbReference type="InterPro" id="IPR036514">
    <property type="entry name" value="SGNH_hydro_sf"/>
</dbReference>
<dbReference type="Pfam" id="PF01757">
    <property type="entry name" value="Acyl_transf_3"/>
    <property type="match status" value="1"/>
</dbReference>
<evidence type="ECO:0000256" key="6">
    <source>
        <dbReference type="ARBA" id="ARBA00023136"/>
    </source>
</evidence>
<evidence type="ECO:0000256" key="3">
    <source>
        <dbReference type="ARBA" id="ARBA00022679"/>
    </source>
</evidence>
<protein>
    <submittedName>
        <fullName evidence="11">Putative acetyltransferase</fullName>
        <ecNumber evidence="11">2.3.1.-</ecNumber>
    </submittedName>
</protein>
<feature type="transmembrane region" description="Helical" evidence="8">
    <location>
        <begin position="241"/>
        <end position="258"/>
    </location>
</feature>
<keyword evidence="2" id="KW-1003">Cell membrane</keyword>
<keyword evidence="12" id="KW-1185">Reference proteome</keyword>
<keyword evidence="7 11" id="KW-0012">Acyltransferase</keyword>
<comment type="subcellular location">
    <subcellularLocation>
        <location evidence="1">Cell membrane</location>
        <topology evidence="1">Multi-pass membrane protein</topology>
    </subcellularLocation>
</comment>
<proteinExistence type="predicted"/>
<gene>
    <name evidence="11" type="ordered locus">MLP_31700</name>
</gene>
<evidence type="ECO:0000256" key="1">
    <source>
        <dbReference type="ARBA" id="ARBA00004651"/>
    </source>
</evidence>
<feature type="transmembrane region" description="Helical" evidence="8">
    <location>
        <begin position="47"/>
        <end position="67"/>
    </location>
</feature>
<dbReference type="InterPro" id="IPR043968">
    <property type="entry name" value="SGNH"/>
</dbReference>
<feature type="transmembrane region" description="Helical" evidence="8">
    <location>
        <begin position="180"/>
        <end position="198"/>
    </location>
</feature>
<evidence type="ECO:0000259" key="10">
    <source>
        <dbReference type="Pfam" id="PF19040"/>
    </source>
</evidence>